<dbReference type="InterPro" id="IPR047640">
    <property type="entry name" value="RpiR-like"/>
</dbReference>
<dbReference type="InterPro" id="IPR009057">
    <property type="entry name" value="Homeodomain-like_sf"/>
</dbReference>
<feature type="domain" description="SIS" evidence="5">
    <location>
        <begin position="123"/>
        <end position="261"/>
    </location>
</feature>
<feature type="domain" description="HTH rpiR-type" evidence="4">
    <location>
        <begin position="2"/>
        <end position="78"/>
    </location>
</feature>
<dbReference type="InterPro" id="IPR000281">
    <property type="entry name" value="HTH_RpiR"/>
</dbReference>
<keyword evidence="3" id="KW-0804">Transcription</keyword>
<reference evidence="6 7" key="1">
    <citation type="submission" date="2023-10" db="EMBL/GenBank/DDBJ databases">
        <title>Virgibacillus halophilus 5B73C genome.</title>
        <authorList>
            <person name="Miliotis G."/>
            <person name="Sengupta P."/>
            <person name="Hameed A."/>
            <person name="Chuvochina M."/>
            <person name="Mcdonagh F."/>
            <person name="Simpson A.C."/>
            <person name="Singh N.K."/>
            <person name="Rekha P.D."/>
            <person name="Raman K."/>
            <person name="Hugenholtz P."/>
            <person name="Venkateswaran K."/>
        </authorList>
    </citation>
    <scope>NUCLEOTIDE SEQUENCE [LARGE SCALE GENOMIC DNA]</scope>
    <source>
        <strain evidence="6 7">5B73C</strain>
    </source>
</reference>
<accession>A0ABU5C6S7</accession>
<name>A0ABU5C6S7_9BACI</name>
<dbReference type="Pfam" id="PF01380">
    <property type="entry name" value="SIS"/>
    <property type="match status" value="1"/>
</dbReference>
<dbReference type="PROSITE" id="PS51464">
    <property type="entry name" value="SIS"/>
    <property type="match status" value="1"/>
</dbReference>
<comment type="caution">
    <text evidence="6">The sequence shown here is derived from an EMBL/GenBank/DDBJ whole genome shotgun (WGS) entry which is preliminary data.</text>
</comment>
<evidence type="ECO:0000259" key="5">
    <source>
        <dbReference type="PROSITE" id="PS51464"/>
    </source>
</evidence>
<proteinExistence type="predicted"/>
<keyword evidence="1" id="KW-0805">Transcription regulation</keyword>
<evidence type="ECO:0000256" key="3">
    <source>
        <dbReference type="ARBA" id="ARBA00023163"/>
    </source>
</evidence>
<dbReference type="PANTHER" id="PTHR30514">
    <property type="entry name" value="GLUCOKINASE"/>
    <property type="match status" value="1"/>
</dbReference>
<evidence type="ECO:0000313" key="7">
    <source>
        <dbReference type="Proteomes" id="UP001281447"/>
    </source>
</evidence>
<dbReference type="PANTHER" id="PTHR30514:SF18">
    <property type="entry name" value="RPIR-FAMILY TRANSCRIPTIONAL REGULATOR"/>
    <property type="match status" value="1"/>
</dbReference>
<evidence type="ECO:0000256" key="2">
    <source>
        <dbReference type="ARBA" id="ARBA00023125"/>
    </source>
</evidence>
<protein>
    <submittedName>
        <fullName evidence="6">MurR/RpiR family transcriptional regulator</fullName>
    </submittedName>
</protein>
<dbReference type="InterPro" id="IPR036388">
    <property type="entry name" value="WH-like_DNA-bd_sf"/>
</dbReference>
<dbReference type="Proteomes" id="UP001281447">
    <property type="component" value="Unassembled WGS sequence"/>
</dbReference>
<dbReference type="EMBL" id="JAWDIP010000003">
    <property type="protein sequence ID" value="MDY0394543.1"/>
    <property type="molecule type" value="Genomic_DNA"/>
</dbReference>
<dbReference type="Gene3D" id="1.10.10.10">
    <property type="entry name" value="Winged helix-like DNA-binding domain superfamily/Winged helix DNA-binding domain"/>
    <property type="match status" value="1"/>
</dbReference>
<evidence type="ECO:0000313" key="6">
    <source>
        <dbReference type="EMBL" id="MDY0394543.1"/>
    </source>
</evidence>
<organism evidence="6 7">
    <name type="scientific">Tigheibacillus halophilus</name>
    <dbReference type="NCBI Taxonomy" id="361280"/>
    <lineage>
        <taxon>Bacteria</taxon>
        <taxon>Bacillati</taxon>
        <taxon>Bacillota</taxon>
        <taxon>Bacilli</taxon>
        <taxon>Bacillales</taxon>
        <taxon>Bacillaceae</taxon>
        <taxon>Tigheibacillus</taxon>
    </lineage>
</organism>
<gene>
    <name evidence="6" type="ORF">RWE15_08935</name>
</gene>
<sequence length="282" mass="31410">MEAIYQRIAAQQLSFSKNLLKITSHLYEDPKMFAMQSAAEAGKRMGVSETTVIRFCQKLGYAGYRELQEEIRHELFRKSTLAEFVEPVADDAQRASVKALMAKDINNVQRVLEHLSEDKLAAVVSRLSACDRVLVAGVRSSHALASWFAYALDLVMGKTRLYQPTVDDVLLRVGELTPKSVVVAFSFHRYAADTIHLAKLAKKQGVFVVALTDTPAAPIAAYADMILPIHLQTTSTLDAAPVVMSLAKSIVSAVSLENKEEFQQRVTNFEQLDGNDFFWWIV</sequence>
<dbReference type="InterPro" id="IPR001347">
    <property type="entry name" value="SIS_dom"/>
</dbReference>
<dbReference type="Pfam" id="PF01418">
    <property type="entry name" value="HTH_6"/>
    <property type="match status" value="1"/>
</dbReference>
<keyword evidence="7" id="KW-1185">Reference proteome</keyword>
<dbReference type="InterPro" id="IPR046348">
    <property type="entry name" value="SIS_dom_sf"/>
</dbReference>
<keyword evidence="2" id="KW-0238">DNA-binding</keyword>
<dbReference type="PROSITE" id="PS51071">
    <property type="entry name" value="HTH_RPIR"/>
    <property type="match status" value="1"/>
</dbReference>
<dbReference type="Gene3D" id="3.40.50.10490">
    <property type="entry name" value="Glucose-6-phosphate isomerase like protein, domain 1"/>
    <property type="match status" value="1"/>
</dbReference>
<dbReference type="CDD" id="cd05013">
    <property type="entry name" value="SIS_RpiR"/>
    <property type="match status" value="1"/>
</dbReference>
<dbReference type="InterPro" id="IPR035472">
    <property type="entry name" value="RpiR-like_SIS"/>
</dbReference>
<dbReference type="SUPFAM" id="SSF46689">
    <property type="entry name" value="Homeodomain-like"/>
    <property type="match status" value="1"/>
</dbReference>
<evidence type="ECO:0000256" key="1">
    <source>
        <dbReference type="ARBA" id="ARBA00023015"/>
    </source>
</evidence>
<evidence type="ECO:0000259" key="4">
    <source>
        <dbReference type="PROSITE" id="PS51071"/>
    </source>
</evidence>
<dbReference type="SUPFAM" id="SSF53697">
    <property type="entry name" value="SIS domain"/>
    <property type="match status" value="1"/>
</dbReference>